<comment type="caution">
    <text evidence="2">The sequence shown here is derived from an EMBL/GenBank/DDBJ whole genome shotgun (WGS) entry which is preliminary data.</text>
</comment>
<name>A0AAW2L5G4_9LAMI</name>
<feature type="region of interest" description="Disordered" evidence="1">
    <location>
        <begin position="37"/>
        <end position="61"/>
    </location>
</feature>
<dbReference type="PANTHER" id="PTHR31973:SF187">
    <property type="entry name" value="MUTATOR TRANSPOSASE MUDRA PROTEIN"/>
    <property type="match status" value="1"/>
</dbReference>
<reference evidence="2" key="1">
    <citation type="submission" date="2020-06" db="EMBL/GenBank/DDBJ databases">
        <authorList>
            <person name="Li T."/>
            <person name="Hu X."/>
            <person name="Zhang T."/>
            <person name="Song X."/>
            <person name="Zhang H."/>
            <person name="Dai N."/>
            <person name="Sheng W."/>
            <person name="Hou X."/>
            <person name="Wei L."/>
        </authorList>
    </citation>
    <scope>NUCLEOTIDE SEQUENCE</scope>
    <source>
        <strain evidence="2">G01</strain>
        <tissue evidence="2">Leaf</tissue>
    </source>
</reference>
<proteinExistence type="predicted"/>
<sequence>MMVMKRPARHLDLPPPLYQWVFLVYYWECGADVDEGLEGATGDEHNTEVGEGLEGAPEGDAADVGIVTDTNVEEINEQGDNVRLEDGVVREFTESGDNRDLDGYRDSDDKYLQKFKSDPKKNVKGFRVDIINELRVNVSRHQAYRAKKAALKQLEGSPEWQYSRLWDYLEEVRKTNPGSTVIVGTKQVDGEERFNRFYVCFGALKARFKAGCRPIIGVDGCHLKGPNGGILLTAIVVDPNNNLFPIAYAVVNKECRDLGMVPNCVEA</sequence>
<accession>A0AAW2L5G4</accession>
<reference evidence="2" key="2">
    <citation type="journal article" date="2024" name="Plant">
        <title>Genomic evolution and insights into agronomic trait innovations of Sesamum species.</title>
        <authorList>
            <person name="Miao H."/>
            <person name="Wang L."/>
            <person name="Qu L."/>
            <person name="Liu H."/>
            <person name="Sun Y."/>
            <person name="Le M."/>
            <person name="Wang Q."/>
            <person name="Wei S."/>
            <person name="Zheng Y."/>
            <person name="Lin W."/>
            <person name="Duan Y."/>
            <person name="Cao H."/>
            <person name="Xiong S."/>
            <person name="Wang X."/>
            <person name="Wei L."/>
            <person name="Li C."/>
            <person name="Ma Q."/>
            <person name="Ju M."/>
            <person name="Zhao R."/>
            <person name="Li G."/>
            <person name="Mu C."/>
            <person name="Tian Q."/>
            <person name="Mei H."/>
            <person name="Zhang T."/>
            <person name="Gao T."/>
            <person name="Zhang H."/>
        </authorList>
    </citation>
    <scope>NUCLEOTIDE SEQUENCE</scope>
    <source>
        <strain evidence="2">G01</strain>
    </source>
</reference>
<dbReference type="EMBL" id="JACGWK010000015">
    <property type="protein sequence ID" value="KAL0313993.1"/>
    <property type="molecule type" value="Genomic_DNA"/>
</dbReference>
<organism evidence="2">
    <name type="scientific">Sesamum angustifolium</name>
    <dbReference type="NCBI Taxonomy" id="2727405"/>
    <lineage>
        <taxon>Eukaryota</taxon>
        <taxon>Viridiplantae</taxon>
        <taxon>Streptophyta</taxon>
        <taxon>Embryophyta</taxon>
        <taxon>Tracheophyta</taxon>
        <taxon>Spermatophyta</taxon>
        <taxon>Magnoliopsida</taxon>
        <taxon>eudicotyledons</taxon>
        <taxon>Gunneridae</taxon>
        <taxon>Pentapetalae</taxon>
        <taxon>asterids</taxon>
        <taxon>lamiids</taxon>
        <taxon>Lamiales</taxon>
        <taxon>Pedaliaceae</taxon>
        <taxon>Sesamum</taxon>
    </lineage>
</organism>
<evidence type="ECO:0008006" key="3">
    <source>
        <dbReference type="Google" id="ProtNLM"/>
    </source>
</evidence>
<protein>
    <recommendedName>
        <fullName evidence="3">Transposase</fullName>
    </recommendedName>
</protein>
<evidence type="ECO:0000256" key="1">
    <source>
        <dbReference type="SAM" id="MobiDB-lite"/>
    </source>
</evidence>
<dbReference type="PANTHER" id="PTHR31973">
    <property type="entry name" value="POLYPROTEIN, PUTATIVE-RELATED"/>
    <property type="match status" value="1"/>
</dbReference>
<dbReference type="AlphaFoldDB" id="A0AAW2L5G4"/>
<gene>
    <name evidence="2" type="ORF">Sangu_2243700</name>
</gene>
<evidence type="ECO:0000313" key="2">
    <source>
        <dbReference type="EMBL" id="KAL0313993.1"/>
    </source>
</evidence>